<dbReference type="Proteomes" id="UP000681131">
    <property type="component" value="Chromosome"/>
</dbReference>
<comment type="similarity">
    <text evidence="6">Belongs to the methyltransferase superfamily. RNA methyltransferase RsmG family.</text>
</comment>
<dbReference type="PIRSF" id="PIRSF003078">
    <property type="entry name" value="GidB"/>
    <property type="match status" value="1"/>
</dbReference>
<feature type="binding site" evidence="6">
    <location>
        <position position="140"/>
    </location>
    <ligand>
        <name>S-adenosyl-L-methionine</name>
        <dbReference type="ChEBI" id="CHEBI:59789"/>
    </ligand>
</feature>
<evidence type="ECO:0000256" key="3">
    <source>
        <dbReference type="ARBA" id="ARBA00022603"/>
    </source>
</evidence>
<feature type="binding site" evidence="6">
    <location>
        <position position="76"/>
    </location>
    <ligand>
        <name>S-adenosyl-L-methionine</name>
        <dbReference type="ChEBI" id="CHEBI:59789"/>
    </ligand>
</feature>
<dbReference type="RefSeq" id="WP_112869290.1">
    <property type="nucleotide sequence ID" value="NZ_CP021781.1"/>
</dbReference>
<keyword evidence="2 6" id="KW-0698">rRNA processing</keyword>
<keyword evidence="3 6" id="KW-0489">Methyltransferase</keyword>
<dbReference type="EC" id="2.1.1.170" evidence="6"/>
<keyword evidence="4 6" id="KW-0808">Transferase</keyword>
<keyword evidence="5 6" id="KW-0949">S-adenosyl-L-methionine</keyword>
<evidence type="ECO:0000256" key="4">
    <source>
        <dbReference type="ARBA" id="ARBA00022679"/>
    </source>
</evidence>
<evidence type="ECO:0000313" key="7">
    <source>
        <dbReference type="EMBL" id="AXA33116.1"/>
    </source>
</evidence>
<dbReference type="EMBL" id="CP021781">
    <property type="protein sequence ID" value="AXA33116.1"/>
    <property type="molecule type" value="Genomic_DNA"/>
</dbReference>
<proteinExistence type="inferred from homology"/>
<dbReference type="EMBL" id="CP043424">
    <property type="protein sequence ID" value="QIW11345.1"/>
    <property type="molecule type" value="Genomic_DNA"/>
</dbReference>
<keyword evidence="1 6" id="KW-0963">Cytoplasm</keyword>
<dbReference type="InterPro" id="IPR029063">
    <property type="entry name" value="SAM-dependent_MTases_sf"/>
</dbReference>
<dbReference type="Gene3D" id="3.40.50.150">
    <property type="entry name" value="Vaccinia Virus protein VP39"/>
    <property type="match status" value="1"/>
</dbReference>
<dbReference type="SUPFAM" id="SSF53335">
    <property type="entry name" value="S-adenosyl-L-methionine-dependent methyltransferases"/>
    <property type="match status" value="1"/>
</dbReference>
<dbReference type="PANTHER" id="PTHR31760">
    <property type="entry name" value="S-ADENOSYL-L-METHIONINE-DEPENDENT METHYLTRANSFERASES SUPERFAMILY PROTEIN"/>
    <property type="match status" value="1"/>
</dbReference>
<evidence type="ECO:0000256" key="5">
    <source>
        <dbReference type="ARBA" id="ARBA00022691"/>
    </source>
</evidence>
<evidence type="ECO:0000256" key="2">
    <source>
        <dbReference type="ARBA" id="ARBA00022552"/>
    </source>
</evidence>
<dbReference type="Pfam" id="PF02527">
    <property type="entry name" value="GidB"/>
    <property type="match status" value="1"/>
</dbReference>
<dbReference type="AlphaFoldDB" id="A0A2Z4XWM4"/>
<dbReference type="InterPro" id="IPR003682">
    <property type="entry name" value="rRNA_ssu_MeTfrase_G"/>
</dbReference>
<sequence>MTVPSTKIQVALEKLDIKASEEQIELWIQYLKLLEKWNKVYNMTAIKNFDDMLVKHLFDSLSVAKYIKGNTTVDVGTGGGLPGVVLAILYPEHKFTLVDSVGKKIMFLKNVKKSLKLDNIEPVNTRIESLEGNFDNIISRAFSASDNFYELCKHFLTDENQMLAMKGPDLEEQNLAKLPLNTIKHKIKVPFLDAERNLIVMTKKQER</sequence>
<keyword evidence="10" id="KW-1185">Reference proteome</keyword>
<dbReference type="KEGG" id="fad:CDH04_01195"/>
<comment type="function">
    <text evidence="6">Specifically methylates the N7 position of guanine in position 527 of 16S rRNA.</text>
</comment>
<evidence type="ECO:0000313" key="10">
    <source>
        <dbReference type="Proteomes" id="UP000681131"/>
    </source>
</evidence>
<dbReference type="NCBIfam" id="TIGR00138">
    <property type="entry name" value="rsmG_gidB"/>
    <property type="match status" value="1"/>
</dbReference>
<organism evidence="7 9">
    <name type="scientific">Francisella adeliensis</name>
    <dbReference type="NCBI Taxonomy" id="2007306"/>
    <lineage>
        <taxon>Bacteria</taxon>
        <taxon>Pseudomonadati</taxon>
        <taxon>Pseudomonadota</taxon>
        <taxon>Gammaproteobacteria</taxon>
        <taxon>Thiotrichales</taxon>
        <taxon>Francisellaceae</taxon>
        <taxon>Francisella</taxon>
    </lineage>
</organism>
<reference evidence="7 9" key="1">
    <citation type="submission" date="2017-06" db="EMBL/GenBank/DDBJ databases">
        <title>Complete genome of Francisella adeliensis.</title>
        <authorList>
            <person name="Vallesi A."/>
            <person name="Sjodin A."/>
        </authorList>
    </citation>
    <scope>NUCLEOTIDE SEQUENCE [LARGE SCALE GENOMIC DNA]</scope>
    <source>
        <strain evidence="7 9">FDC440</strain>
    </source>
</reference>
<dbReference type="Proteomes" id="UP000251120">
    <property type="component" value="Chromosome"/>
</dbReference>
<dbReference type="HAMAP" id="MF_00074">
    <property type="entry name" value="16SrRNA_methyltr_G"/>
    <property type="match status" value="1"/>
</dbReference>
<comment type="caution">
    <text evidence="6">Lacks conserved residue(s) required for the propagation of feature annotation.</text>
</comment>
<comment type="catalytic activity">
    <reaction evidence="6">
        <text>guanosine(527) in 16S rRNA + S-adenosyl-L-methionine = N(7)-methylguanosine(527) in 16S rRNA + S-adenosyl-L-homocysteine</text>
        <dbReference type="Rhea" id="RHEA:42732"/>
        <dbReference type="Rhea" id="RHEA-COMP:10209"/>
        <dbReference type="Rhea" id="RHEA-COMP:10210"/>
        <dbReference type="ChEBI" id="CHEBI:57856"/>
        <dbReference type="ChEBI" id="CHEBI:59789"/>
        <dbReference type="ChEBI" id="CHEBI:74269"/>
        <dbReference type="ChEBI" id="CHEBI:74480"/>
        <dbReference type="EC" id="2.1.1.170"/>
    </reaction>
</comment>
<dbReference type="GO" id="GO:0070043">
    <property type="term" value="F:rRNA (guanine-N7-)-methyltransferase activity"/>
    <property type="evidence" value="ECO:0007669"/>
    <property type="project" value="UniProtKB-UniRule"/>
</dbReference>
<gene>
    <name evidence="6 8" type="primary">rsmG</name>
    <name evidence="7" type="ORF">CDH04_01195</name>
    <name evidence="8" type="ORF">FZC43_01195</name>
</gene>
<protein>
    <recommendedName>
        <fullName evidence="6">Ribosomal RNA small subunit methyltransferase G</fullName>
        <ecNumber evidence="6">2.1.1.170</ecNumber>
    </recommendedName>
    <alternativeName>
        <fullName evidence="6">16S rRNA 7-methylguanosine methyltransferase</fullName>
        <shortName evidence="6">16S rRNA m7G methyltransferase</shortName>
    </alternativeName>
</protein>
<evidence type="ECO:0000313" key="9">
    <source>
        <dbReference type="Proteomes" id="UP000251120"/>
    </source>
</evidence>
<evidence type="ECO:0000256" key="6">
    <source>
        <dbReference type="HAMAP-Rule" id="MF_00074"/>
    </source>
</evidence>
<comment type="subcellular location">
    <subcellularLocation>
        <location evidence="6">Cytoplasm</location>
    </subcellularLocation>
</comment>
<accession>A0A2Z4XWM4</accession>
<feature type="binding site" evidence="6">
    <location>
        <position position="81"/>
    </location>
    <ligand>
        <name>S-adenosyl-L-methionine</name>
        <dbReference type="ChEBI" id="CHEBI:59789"/>
    </ligand>
</feature>
<name>A0A2Z4XWM4_9GAMM</name>
<evidence type="ECO:0000313" key="8">
    <source>
        <dbReference type="EMBL" id="QIW11345.1"/>
    </source>
</evidence>
<dbReference type="PANTHER" id="PTHR31760:SF0">
    <property type="entry name" value="S-ADENOSYL-L-METHIONINE-DEPENDENT METHYLTRANSFERASES SUPERFAMILY PROTEIN"/>
    <property type="match status" value="1"/>
</dbReference>
<reference evidence="8 10" key="2">
    <citation type="submission" date="2019-08" db="EMBL/GenBank/DDBJ databases">
        <title>Complete genome sequences of Francisella adeliensis (FSC1325 and FSC1326).</title>
        <authorList>
            <person name="Ohrman C."/>
            <person name="Uneklint I."/>
            <person name="Vallesi A."/>
            <person name="Karlsson L."/>
            <person name="Sjodin A."/>
        </authorList>
    </citation>
    <scope>NUCLEOTIDE SEQUENCE [LARGE SCALE GENOMIC DNA]</scope>
    <source>
        <strain evidence="8 10">FSC1325</strain>
    </source>
</reference>
<evidence type="ECO:0000256" key="1">
    <source>
        <dbReference type="ARBA" id="ARBA00022490"/>
    </source>
</evidence>
<dbReference type="GO" id="GO:0005829">
    <property type="term" value="C:cytosol"/>
    <property type="evidence" value="ECO:0007669"/>
    <property type="project" value="TreeGrafter"/>
</dbReference>
<dbReference type="OrthoDB" id="9808773at2"/>
<feature type="binding site" evidence="6">
    <location>
        <begin position="127"/>
        <end position="128"/>
    </location>
    <ligand>
        <name>S-adenosyl-L-methionine</name>
        <dbReference type="ChEBI" id="CHEBI:59789"/>
    </ligand>
</feature>